<name>A0A1G9ENC5_9ACTN</name>
<dbReference type="PANTHER" id="PTHR33164:SF95">
    <property type="entry name" value="TRANSCRIPTIONAL REGULATOR"/>
    <property type="match status" value="1"/>
</dbReference>
<dbReference type="GO" id="GO:0006950">
    <property type="term" value="P:response to stress"/>
    <property type="evidence" value="ECO:0007669"/>
    <property type="project" value="TreeGrafter"/>
</dbReference>
<keyword evidence="2" id="KW-0238">DNA-binding</keyword>
<organism evidence="2 3">
    <name type="scientific">Nonomuraea maritima</name>
    <dbReference type="NCBI Taxonomy" id="683260"/>
    <lineage>
        <taxon>Bacteria</taxon>
        <taxon>Bacillati</taxon>
        <taxon>Actinomycetota</taxon>
        <taxon>Actinomycetes</taxon>
        <taxon>Streptosporangiales</taxon>
        <taxon>Streptosporangiaceae</taxon>
        <taxon>Nonomuraea</taxon>
    </lineage>
</organism>
<dbReference type="PRINTS" id="PR00598">
    <property type="entry name" value="HTHMARR"/>
</dbReference>
<dbReference type="AlphaFoldDB" id="A0A1G9ENC5"/>
<dbReference type="Gene3D" id="1.10.10.10">
    <property type="entry name" value="Winged helix-like DNA-binding domain superfamily/Winged helix DNA-binding domain"/>
    <property type="match status" value="1"/>
</dbReference>
<dbReference type="GO" id="GO:0003677">
    <property type="term" value="F:DNA binding"/>
    <property type="evidence" value="ECO:0007669"/>
    <property type="project" value="UniProtKB-KW"/>
</dbReference>
<dbReference type="InterPro" id="IPR036390">
    <property type="entry name" value="WH_DNA-bd_sf"/>
</dbReference>
<dbReference type="OrthoDB" id="4807076at2"/>
<dbReference type="InterPro" id="IPR000835">
    <property type="entry name" value="HTH_MarR-typ"/>
</dbReference>
<dbReference type="InterPro" id="IPR039422">
    <property type="entry name" value="MarR/SlyA-like"/>
</dbReference>
<dbReference type="PROSITE" id="PS50995">
    <property type="entry name" value="HTH_MARR_2"/>
    <property type="match status" value="1"/>
</dbReference>
<dbReference type="InterPro" id="IPR036388">
    <property type="entry name" value="WH-like_DNA-bd_sf"/>
</dbReference>
<dbReference type="EMBL" id="FNFB01000011">
    <property type="protein sequence ID" value="SDK77505.1"/>
    <property type="molecule type" value="Genomic_DNA"/>
</dbReference>
<dbReference type="Pfam" id="PF01047">
    <property type="entry name" value="MarR"/>
    <property type="match status" value="1"/>
</dbReference>
<evidence type="ECO:0000313" key="2">
    <source>
        <dbReference type="EMBL" id="SDK77505.1"/>
    </source>
</evidence>
<dbReference type="RefSeq" id="WP_090766882.1">
    <property type="nucleotide sequence ID" value="NZ_FNFB01000011.1"/>
</dbReference>
<sequence length="152" mass="16401">MDAGPPVPPELLAAPGYQVRRLYQAYLAIWGRRVDATLTGPQFALLTAVQARPGSDQRSLASAVALDSSTMTDVARRLEDQGLVARVASAADARRKLLYLTERGAEVLAAAERRVRALDDLLLEPYPPERRAELVGLLSALAAHWEELAAGS</sequence>
<proteinExistence type="predicted"/>
<gene>
    <name evidence="2" type="ORF">SAMN05421874_11155</name>
</gene>
<reference evidence="2 3" key="1">
    <citation type="submission" date="2016-10" db="EMBL/GenBank/DDBJ databases">
        <authorList>
            <person name="de Groot N.N."/>
        </authorList>
    </citation>
    <scope>NUCLEOTIDE SEQUENCE [LARGE SCALE GENOMIC DNA]</scope>
    <source>
        <strain evidence="2 3">CGMCC 4.5681</strain>
    </source>
</reference>
<protein>
    <submittedName>
        <fullName evidence="2">DNA-binding transcriptional regulator, MarR family</fullName>
    </submittedName>
</protein>
<keyword evidence="3" id="KW-1185">Reference proteome</keyword>
<accession>A0A1G9ENC5</accession>
<feature type="domain" description="HTH marR-type" evidence="1">
    <location>
        <begin position="1"/>
        <end position="143"/>
    </location>
</feature>
<dbReference type="GO" id="GO:0003700">
    <property type="term" value="F:DNA-binding transcription factor activity"/>
    <property type="evidence" value="ECO:0007669"/>
    <property type="project" value="InterPro"/>
</dbReference>
<dbReference type="Proteomes" id="UP000198683">
    <property type="component" value="Unassembled WGS sequence"/>
</dbReference>
<evidence type="ECO:0000313" key="3">
    <source>
        <dbReference type="Proteomes" id="UP000198683"/>
    </source>
</evidence>
<dbReference type="SMART" id="SM00347">
    <property type="entry name" value="HTH_MARR"/>
    <property type="match status" value="1"/>
</dbReference>
<dbReference type="PANTHER" id="PTHR33164">
    <property type="entry name" value="TRANSCRIPTIONAL REGULATOR, MARR FAMILY"/>
    <property type="match status" value="1"/>
</dbReference>
<dbReference type="STRING" id="683260.SAMN05421874_11155"/>
<dbReference type="SUPFAM" id="SSF46785">
    <property type="entry name" value="Winged helix' DNA-binding domain"/>
    <property type="match status" value="1"/>
</dbReference>
<evidence type="ECO:0000259" key="1">
    <source>
        <dbReference type="PROSITE" id="PS50995"/>
    </source>
</evidence>